<evidence type="ECO:0000313" key="7">
    <source>
        <dbReference type="EMBL" id="KAG5635989.1"/>
    </source>
</evidence>
<dbReference type="Gene3D" id="2.60.120.620">
    <property type="entry name" value="q2cbj1_9rhob like domain"/>
    <property type="match status" value="1"/>
</dbReference>
<dbReference type="AlphaFoldDB" id="A0A9P7FS25"/>
<gene>
    <name evidence="7" type="ORF">H0H81_009457</name>
</gene>
<keyword evidence="4" id="KW-0560">Oxidoreductase</keyword>
<evidence type="ECO:0000256" key="3">
    <source>
        <dbReference type="ARBA" id="ARBA00022964"/>
    </source>
</evidence>
<comment type="cofactor">
    <cofactor evidence="1">
        <name>L-ascorbate</name>
        <dbReference type="ChEBI" id="CHEBI:38290"/>
    </cofactor>
</comment>
<evidence type="ECO:0000313" key="8">
    <source>
        <dbReference type="Proteomes" id="UP000717328"/>
    </source>
</evidence>
<evidence type="ECO:0000256" key="4">
    <source>
        <dbReference type="ARBA" id="ARBA00023002"/>
    </source>
</evidence>
<evidence type="ECO:0000256" key="2">
    <source>
        <dbReference type="ARBA" id="ARBA00022723"/>
    </source>
</evidence>
<keyword evidence="2" id="KW-0479">Metal-binding</keyword>
<dbReference type="GO" id="GO:0031418">
    <property type="term" value="F:L-ascorbic acid binding"/>
    <property type="evidence" value="ECO:0007669"/>
    <property type="project" value="InterPro"/>
</dbReference>
<dbReference type="InterPro" id="IPR045054">
    <property type="entry name" value="P4HA-like"/>
</dbReference>
<feature type="domain" description="Prolyl 4-hydroxylase alpha subunit" evidence="6">
    <location>
        <begin position="27"/>
        <end position="223"/>
    </location>
</feature>
<dbReference type="GO" id="GO:0004656">
    <property type="term" value="F:procollagen-proline 4-dioxygenase activity"/>
    <property type="evidence" value="ECO:0007669"/>
    <property type="project" value="TreeGrafter"/>
</dbReference>
<comment type="caution">
    <text evidence="7">The sequence shown here is derived from an EMBL/GenBank/DDBJ whole genome shotgun (WGS) entry which is preliminary data.</text>
</comment>
<keyword evidence="5" id="KW-0408">Iron</keyword>
<dbReference type="InterPro" id="IPR006620">
    <property type="entry name" value="Pro_4_hyd_alph"/>
</dbReference>
<sequence>MSKDLDITASGFLNLSRTSLASDYPNCYIKVLDNIFTPAECAALLALAESDQQWQTAMISTSIGEHVDLNYRNSDRILRFDHTAAAQIYGRLLPHIQELLEIKPGSPMEGVVGAPGRVSGTWKLLGVNERLSFLRYGPGHFFKPHCDGMLELPDGRKSRVTLQIYLSEEGLKGGATRILGSGKRYLDIPPKMGRVLIFQQRGVYHCGEEVTKGVKYAMRSDFLFSQTLG</sequence>
<accession>A0A9P7FS25</accession>
<dbReference type="SMART" id="SM00702">
    <property type="entry name" value="P4Hc"/>
    <property type="match status" value="1"/>
</dbReference>
<evidence type="ECO:0000259" key="6">
    <source>
        <dbReference type="SMART" id="SM00702"/>
    </source>
</evidence>
<dbReference type="OrthoDB" id="69177at2759"/>
<evidence type="ECO:0000256" key="5">
    <source>
        <dbReference type="ARBA" id="ARBA00023004"/>
    </source>
</evidence>
<keyword evidence="8" id="KW-1185">Reference proteome</keyword>
<name>A0A9P7FS25_9AGAR</name>
<reference evidence="7" key="1">
    <citation type="submission" date="2021-02" db="EMBL/GenBank/DDBJ databases">
        <authorList>
            <person name="Nieuwenhuis M."/>
            <person name="Van De Peppel L.J.J."/>
        </authorList>
    </citation>
    <scope>NUCLEOTIDE SEQUENCE</scope>
    <source>
        <strain evidence="7">D49</strain>
    </source>
</reference>
<dbReference type="EMBL" id="JABCKI010005991">
    <property type="protein sequence ID" value="KAG5635989.1"/>
    <property type="molecule type" value="Genomic_DNA"/>
</dbReference>
<dbReference type="GO" id="GO:0005506">
    <property type="term" value="F:iron ion binding"/>
    <property type="evidence" value="ECO:0007669"/>
    <property type="project" value="InterPro"/>
</dbReference>
<dbReference type="Proteomes" id="UP000717328">
    <property type="component" value="Unassembled WGS sequence"/>
</dbReference>
<dbReference type="GO" id="GO:0005783">
    <property type="term" value="C:endoplasmic reticulum"/>
    <property type="evidence" value="ECO:0007669"/>
    <property type="project" value="TreeGrafter"/>
</dbReference>
<dbReference type="PANTHER" id="PTHR10869:SF241">
    <property type="entry name" value="FE2OG DIOXYGENASE DOMAIN-CONTAINING PROTEIN"/>
    <property type="match status" value="1"/>
</dbReference>
<proteinExistence type="predicted"/>
<dbReference type="Pfam" id="PF13640">
    <property type="entry name" value="2OG-FeII_Oxy_3"/>
    <property type="match status" value="1"/>
</dbReference>
<reference evidence="7" key="2">
    <citation type="submission" date="2021-10" db="EMBL/GenBank/DDBJ databases">
        <title>Phylogenomics reveals ancestral predisposition of the termite-cultivated fungus Termitomyces towards a domesticated lifestyle.</title>
        <authorList>
            <person name="Auxier B."/>
            <person name="Grum-Grzhimaylo A."/>
            <person name="Cardenas M.E."/>
            <person name="Lodge J.D."/>
            <person name="Laessoe T."/>
            <person name="Pedersen O."/>
            <person name="Smith M.E."/>
            <person name="Kuyper T.W."/>
            <person name="Franco-Molano E.A."/>
            <person name="Baroni T.J."/>
            <person name="Aanen D.K."/>
        </authorList>
    </citation>
    <scope>NUCLEOTIDE SEQUENCE</scope>
    <source>
        <strain evidence="7">D49</strain>
    </source>
</reference>
<protein>
    <recommendedName>
        <fullName evidence="6">Prolyl 4-hydroxylase alpha subunit domain-containing protein</fullName>
    </recommendedName>
</protein>
<keyword evidence="3" id="KW-0223">Dioxygenase</keyword>
<dbReference type="PANTHER" id="PTHR10869">
    <property type="entry name" value="PROLYL 4-HYDROXYLASE ALPHA SUBUNIT"/>
    <property type="match status" value="1"/>
</dbReference>
<organism evidence="7 8">
    <name type="scientific">Sphagnurus paluster</name>
    <dbReference type="NCBI Taxonomy" id="117069"/>
    <lineage>
        <taxon>Eukaryota</taxon>
        <taxon>Fungi</taxon>
        <taxon>Dikarya</taxon>
        <taxon>Basidiomycota</taxon>
        <taxon>Agaricomycotina</taxon>
        <taxon>Agaricomycetes</taxon>
        <taxon>Agaricomycetidae</taxon>
        <taxon>Agaricales</taxon>
        <taxon>Tricholomatineae</taxon>
        <taxon>Lyophyllaceae</taxon>
        <taxon>Sphagnurus</taxon>
    </lineage>
</organism>
<dbReference type="InterPro" id="IPR044862">
    <property type="entry name" value="Pro_4_hyd_alph_FE2OG_OXY"/>
</dbReference>
<evidence type="ECO:0000256" key="1">
    <source>
        <dbReference type="ARBA" id="ARBA00001961"/>
    </source>
</evidence>